<organism evidence="1 2">
    <name type="scientific">Hypoxylon rubiginosum</name>
    <dbReference type="NCBI Taxonomy" id="110542"/>
    <lineage>
        <taxon>Eukaryota</taxon>
        <taxon>Fungi</taxon>
        <taxon>Dikarya</taxon>
        <taxon>Ascomycota</taxon>
        <taxon>Pezizomycotina</taxon>
        <taxon>Sordariomycetes</taxon>
        <taxon>Xylariomycetidae</taxon>
        <taxon>Xylariales</taxon>
        <taxon>Hypoxylaceae</taxon>
        <taxon>Hypoxylon</taxon>
    </lineage>
</organism>
<protein>
    <submittedName>
        <fullName evidence="1">Uncharacterized protein</fullName>
    </submittedName>
</protein>
<comment type="caution">
    <text evidence="1">The sequence shown here is derived from an EMBL/GenBank/DDBJ whole genome shotgun (WGS) entry which is preliminary data.</text>
</comment>
<dbReference type="Proteomes" id="UP001497680">
    <property type="component" value="Unassembled WGS sequence"/>
</dbReference>
<proteinExistence type="predicted"/>
<evidence type="ECO:0000313" key="1">
    <source>
        <dbReference type="EMBL" id="KAI6093915.1"/>
    </source>
</evidence>
<dbReference type="EMBL" id="MU394280">
    <property type="protein sequence ID" value="KAI6093915.1"/>
    <property type="molecule type" value="Genomic_DNA"/>
</dbReference>
<evidence type="ECO:0000313" key="2">
    <source>
        <dbReference type="Proteomes" id="UP001497680"/>
    </source>
</evidence>
<keyword evidence="2" id="KW-1185">Reference proteome</keyword>
<sequence>MRFSQLSYLAVMAGSQLVAGDSDAHGEGYEGTIMGPVAFLWPDDRPWSASDDNSGPCGSSSGVSNRTAFPLSQGSVSLSIADDAWNVNFSIAYNNTPTIQSQFSPVVSEVTEIEPGHQCYKVASIPSTVTAGTNATIQLEYWSNVDNELSGKNQTFYACADITFVEVKDFTENPPCFNVTVEDFNSGDSSSTSSSTPSATSATTDSAATTVDQVSNSSGDGLSGGAKAGIAVGVIVASLAVVGIIAFAVLRRRKAHPADHEAPAAASKHPEVASVSSLRH</sequence>
<reference evidence="1 2" key="1">
    <citation type="journal article" date="2022" name="New Phytol.">
        <title>Ecological generalism drives hyperdiversity of secondary metabolite gene clusters in xylarialean endophytes.</title>
        <authorList>
            <person name="Franco M.E.E."/>
            <person name="Wisecaver J.H."/>
            <person name="Arnold A.E."/>
            <person name="Ju Y.M."/>
            <person name="Slot J.C."/>
            <person name="Ahrendt S."/>
            <person name="Moore L.P."/>
            <person name="Eastman K.E."/>
            <person name="Scott K."/>
            <person name="Konkel Z."/>
            <person name="Mondo S.J."/>
            <person name="Kuo A."/>
            <person name="Hayes R.D."/>
            <person name="Haridas S."/>
            <person name="Andreopoulos B."/>
            <person name="Riley R."/>
            <person name="LaButti K."/>
            <person name="Pangilinan J."/>
            <person name="Lipzen A."/>
            <person name="Amirebrahimi M."/>
            <person name="Yan J."/>
            <person name="Adam C."/>
            <person name="Keymanesh K."/>
            <person name="Ng V."/>
            <person name="Louie K."/>
            <person name="Northen T."/>
            <person name="Drula E."/>
            <person name="Henrissat B."/>
            <person name="Hsieh H.M."/>
            <person name="Youens-Clark K."/>
            <person name="Lutzoni F."/>
            <person name="Miadlikowska J."/>
            <person name="Eastwood D.C."/>
            <person name="Hamelin R.C."/>
            <person name="Grigoriev I.V."/>
            <person name="U'Ren J.M."/>
        </authorList>
    </citation>
    <scope>NUCLEOTIDE SEQUENCE [LARGE SCALE GENOMIC DNA]</scope>
    <source>
        <strain evidence="1 2">ER1909</strain>
    </source>
</reference>
<accession>A0ACC0DM51</accession>
<name>A0ACC0DM51_9PEZI</name>
<gene>
    <name evidence="1" type="ORF">F4821DRAFT_221721</name>
</gene>